<reference evidence="1" key="1">
    <citation type="submission" date="2014-11" db="EMBL/GenBank/DDBJ databases">
        <authorList>
            <person name="Amaro Gonzalez C."/>
        </authorList>
    </citation>
    <scope>NUCLEOTIDE SEQUENCE</scope>
</reference>
<dbReference type="EMBL" id="GBXM01082363">
    <property type="protein sequence ID" value="JAH26214.1"/>
    <property type="molecule type" value="Transcribed_RNA"/>
</dbReference>
<evidence type="ECO:0000313" key="1">
    <source>
        <dbReference type="EMBL" id="JAH26214.1"/>
    </source>
</evidence>
<protein>
    <submittedName>
        <fullName evidence="1">Uncharacterized protein</fullName>
    </submittedName>
</protein>
<name>A0A0E9RAS7_ANGAN</name>
<dbReference type="AlphaFoldDB" id="A0A0E9RAS7"/>
<reference evidence="1" key="2">
    <citation type="journal article" date="2015" name="Fish Shellfish Immunol.">
        <title>Early steps in the European eel (Anguilla anguilla)-Vibrio vulnificus interaction in the gills: Role of the RtxA13 toxin.</title>
        <authorList>
            <person name="Callol A."/>
            <person name="Pajuelo D."/>
            <person name="Ebbesson L."/>
            <person name="Teles M."/>
            <person name="MacKenzie S."/>
            <person name="Amaro C."/>
        </authorList>
    </citation>
    <scope>NUCLEOTIDE SEQUENCE</scope>
</reference>
<organism evidence="1">
    <name type="scientific">Anguilla anguilla</name>
    <name type="common">European freshwater eel</name>
    <name type="synonym">Muraena anguilla</name>
    <dbReference type="NCBI Taxonomy" id="7936"/>
    <lineage>
        <taxon>Eukaryota</taxon>
        <taxon>Metazoa</taxon>
        <taxon>Chordata</taxon>
        <taxon>Craniata</taxon>
        <taxon>Vertebrata</taxon>
        <taxon>Euteleostomi</taxon>
        <taxon>Actinopterygii</taxon>
        <taxon>Neopterygii</taxon>
        <taxon>Teleostei</taxon>
        <taxon>Anguilliformes</taxon>
        <taxon>Anguillidae</taxon>
        <taxon>Anguilla</taxon>
    </lineage>
</organism>
<proteinExistence type="predicted"/>
<sequence length="25" mass="2889">MLLASKKTKWKGAAPSYLTWTLKEH</sequence>
<accession>A0A0E9RAS7</accession>